<dbReference type="InParanoid" id="Q5KGM0"/>
<dbReference type="PaxDb" id="214684-Q5KGM0"/>
<dbReference type="InterPro" id="IPR002933">
    <property type="entry name" value="Peptidase_M20"/>
</dbReference>
<dbReference type="PANTHER" id="PTHR30575:SF0">
    <property type="entry name" value="XAA-ARG DIPEPTIDASE"/>
    <property type="match status" value="1"/>
</dbReference>
<feature type="domain" description="Peptidase M20 dimerisation" evidence="3">
    <location>
        <begin position="214"/>
        <end position="309"/>
    </location>
</feature>
<dbReference type="PANTHER" id="PTHR30575">
    <property type="entry name" value="PEPTIDASE M20"/>
    <property type="match status" value="1"/>
</dbReference>
<organism evidence="4 5">
    <name type="scientific">Cryptococcus deneoformans (strain JEC21 / ATCC MYA-565)</name>
    <name type="common">Cryptococcus neoformans var. neoformans serotype D</name>
    <dbReference type="NCBI Taxonomy" id="214684"/>
    <lineage>
        <taxon>Eukaryota</taxon>
        <taxon>Fungi</taxon>
        <taxon>Dikarya</taxon>
        <taxon>Basidiomycota</taxon>
        <taxon>Agaricomycotina</taxon>
        <taxon>Tremellomycetes</taxon>
        <taxon>Tremellales</taxon>
        <taxon>Cryptococcaceae</taxon>
        <taxon>Cryptococcus</taxon>
        <taxon>Cryptococcus neoformans species complex</taxon>
    </lineage>
</organism>
<dbReference type="GO" id="GO:0016805">
    <property type="term" value="F:dipeptidase activity"/>
    <property type="evidence" value="ECO:0000318"/>
    <property type="project" value="GO_Central"/>
</dbReference>
<dbReference type="Gene3D" id="3.40.630.10">
    <property type="entry name" value="Zn peptidases"/>
    <property type="match status" value="1"/>
</dbReference>
<dbReference type="InterPro" id="IPR036264">
    <property type="entry name" value="Bact_exopeptidase_dim_dom"/>
</dbReference>
<evidence type="ECO:0000313" key="5">
    <source>
        <dbReference type="Proteomes" id="UP000002149"/>
    </source>
</evidence>
<sequence>MPKSSLAALPTDVQSHVNQAIDSLRDLVPPDPSFVSEDIQDTIFKTVDELNDDMRKLSLAIHDNPELGFKEFEARKNLVTALKKLGFDISNPSDLETAFVATYTRGSGGRTFGFNAEFDALPDIGHACGHNLIAVIAVVGAAALKAAMEASDMSGTVKVIGSPAEEDGGGKILLLKQGIYDDLDACGMAHPFGGMGGAAGSCPIGGPATLSRSGLEIEFHGRGAHAGSAPWMGINALDAAVQGYTAVSMLRQQLEPTMRVHGIILGSEKWVTNIIPSYSKVSFGTRALDTKLCIDLREKVIACFKSAAESTGCSCKIKAPDDAVYAETRNNEKLAHSYQIFMDRAFGDKIELEGVTTASTDFGNVCYKLPGFHPMFDIPSEEGSSNHTPGFAEAARTPEAHSRAMKVAKGLAVIGAKFMIDDNFAKETREAYEKLQEEVRNSGGQSKTE</sequence>
<evidence type="ECO:0000256" key="2">
    <source>
        <dbReference type="PIRNR" id="PIRNR037226"/>
    </source>
</evidence>
<dbReference type="OrthoDB" id="6119954at2759"/>
<dbReference type="PIRSF" id="PIRSF037226">
    <property type="entry name" value="Amidohydrolase_ACY1L2_prd"/>
    <property type="match status" value="1"/>
</dbReference>
<accession>Q5KGM0</accession>
<dbReference type="InterPro" id="IPR052030">
    <property type="entry name" value="Peptidase_M20/M20A_hydrolases"/>
</dbReference>
<dbReference type="RefSeq" id="XP_024512871.1">
    <property type="nucleotide sequence ID" value="XM_024657237.1"/>
</dbReference>
<dbReference type="AlphaFoldDB" id="Q5KGM0"/>
<protein>
    <recommendedName>
        <fullName evidence="2">Peptidase M20 domain-containing protein 2</fullName>
    </recommendedName>
</protein>
<proteinExistence type="inferred from homology"/>
<dbReference type="Gene3D" id="3.30.70.360">
    <property type="match status" value="1"/>
</dbReference>
<dbReference type="EMBL" id="AE017345">
    <property type="protein sequence ID" value="AAW43560.1"/>
    <property type="molecule type" value="Genomic_DNA"/>
</dbReference>
<dbReference type="SUPFAM" id="SSF53187">
    <property type="entry name" value="Zn-dependent exopeptidases"/>
    <property type="match status" value="1"/>
</dbReference>
<dbReference type="FunFam" id="3.30.70.360:FF:000004">
    <property type="entry name" value="Peptidase M20 domain-containing protein 2"/>
    <property type="match status" value="1"/>
</dbReference>
<dbReference type="KEGG" id="cne:CNE03140"/>
<dbReference type="eggNOG" id="ENOG502QQPD">
    <property type="taxonomic scope" value="Eukaryota"/>
</dbReference>
<name>Q5KGM0_CRYD1</name>
<dbReference type="Pfam" id="PF01546">
    <property type="entry name" value="Peptidase_M20"/>
    <property type="match status" value="1"/>
</dbReference>
<evidence type="ECO:0000256" key="1">
    <source>
        <dbReference type="ARBA" id="ARBA00006247"/>
    </source>
</evidence>
<dbReference type="InterPro" id="IPR017144">
    <property type="entry name" value="Xaa-Arg_dipeptidase"/>
</dbReference>
<evidence type="ECO:0000313" key="4">
    <source>
        <dbReference type="EMBL" id="AAW43560.1"/>
    </source>
</evidence>
<dbReference type="HOGENOM" id="CLU_031812_1_1_1"/>
<dbReference type="OMA" id="HRSCAKT"/>
<reference evidence="4 5" key="1">
    <citation type="journal article" date="2005" name="Science">
        <title>The genome of the basidiomycetous yeast and human pathogen Cryptococcus neoformans.</title>
        <authorList>
            <person name="Loftus B.J."/>
            <person name="Fung E."/>
            <person name="Roncaglia P."/>
            <person name="Rowley D."/>
            <person name="Amedeo P."/>
            <person name="Bruno D."/>
            <person name="Vamathevan J."/>
            <person name="Miranda M."/>
            <person name="Anderson I.J."/>
            <person name="Fraser J.A."/>
            <person name="Allen J.E."/>
            <person name="Bosdet I.E."/>
            <person name="Brent M.R."/>
            <person name="Chiu R."/>
            <person name="Doering T.L."/>
            <person name="Donlin M.J."/>
            <person name="D'Souza C.A."/>
            <person name="Fox D.S."/>
            <person name="Grinberg V."/>
            <person name="Fu J."/>
            <person name="Fukushima M."/>
            <person name="Haas B.J."/>
            <person name="Huang J.C."/>
            <person name="Janbon G."/>
            <person name="Jones S.J."/>
            <person name="Koo H.L."/>
            <person name="Krzywinski M.I."/>
            <person name="Kwon-Chung J.K."/>
            <person name="Lengeler K.B."/>
            <person name="Maiti R."/>
            <person name="Marra M.A."/>
            <person name="Marra R.E."/>
            <person name="Mathewson C.A."/>
            <person name="Mitchell T.G."/>
            <person name="Pertea M."/>
            <person name="Riggs F.R."/>
            <person name="Salzberg S.L."/>
            <person name="Schein J.E."/>
            <person name="Shvartsbeyn A."/>
            <person name="Shin H."/>
            <person name="Shumway M."/>
            <person name="Specht C.A."/>
            <person name="Suh B.B."/>
            <person name="Tenney A."/>
            <person name="Utterback T.R."/>
            <person name="Wickes B.L."/>
            <person name="Wortman J.R."/>
            <person name="Wye N.H."/>
            <person name="Kronstad J.W."/>
            <person name="Lodge J.K."/>
            <person name="Heitman J."/>
            <person name="Davis R.W."/>
            <person name="Fraser C.M."/>
            <person name="Hyman R.W."/>
        </authorList>
    </citation>
    <scope>NUCLEOTIDE SEQUENCE [LARGE SCALE GENOMIC DNA]</scope>
    <source>
        <strain evidence="5">JEC21 / ATCC MYA-565</strain>
    </source>
</reference>
<evidence type="ECO:0000259" key="3">
    <source>
        <dbReference type="Pfam" id="PF07687"/>
    </source>
</evidence>
<dbReference type="NCBIfam" id="TIGR01891">
    <property type="entry name" value="amidohydrolases"/>
    <property type="match status" value="1"/>
</dbReference>
<dbReference type="VEuPathDB" id="FungiDB:CNE03140"/>
<dbReference type="GeneID" id="3257910"/>
<dbReference type="CDD" id="cd05672">
    <property type="entry name" value="M20_ACY1L2-like"/>
    <property type="match status" value="1"/>
</dbReference>
<dbReference type="InterPro" id="IPR017439">
    <property type="entry name" value="Amidohydrolase"/>
</dbReference>
<dbReference type="Proteomes" id="UP000002149">
    <property type="component" value="Chromosome 5"/>
</dbReference>
<keyword evidence="5" id="KW-1185">Reference proteome</keyword>
<dbReference type="InterPro" id="IPR011650">
    <property type="entry name" value="Peptidase_M20_dimer"/>
</dbReference>
<gene>
    <name evidence="4" type="ordered locus">CNE03140</name>
</gene>
<dbReference type="Pfam" id="PF07687">
    <property type="entry name" value="M20_dimer"/>
    <property type="match status" value="1"/>
</dbReference>
<dbReference type="SUPFAM" id="SSF55031">
    <property type="entry name" value="Bacterial exopeptidase dimerisation domain"/>
    <property type="match status" value="1"/>
</dbReference>
<comment type="similarity">
    <text evidence="1 2">Belongs to the peptidase M20A family.</text>
</comment>